<sequence length="183" mass="19601">MRALTFTAALLLSLPACCFAAEHAAPVMVSAVDSIPSIPIAQPVAGPVSAGVLAALPEEPSTSRLPGAPLSFYLYRLRGRVETRTPAPSEPIEQMEAPRFNDQSMLHMIQASPLASISREIRADKFNIDDGVADDFAICYRMNARTSVQVIPGDPAPVKLPITSMANNMGVTVGMVLRLSRNR</sequence>
<evidence type="ECO:0000313" key="3">
    <source>
        <dbReference type="Proteomes" id="UP000182409"/>
    </source>
</evidence>
<reference evidence="2 3" key="1">
    <citation type="submission" date="2016-10" db="EMBL/GenBank/DDBJ databases">
        <authorList>
            <person name="de Groot N.N."/>
        </authorList>
    </citation>
    <scope>NUCLEOTIDE SEQUENCE [LARGE SCALE GENOMIC DNA]</scope>
    <source>
        <strain evidence="2 3">AB35.6</strain>
    </source>
</reference>
<dbReference type="Proteomes" id="UP000182409">
    <property type="component" value="Unassembled WGS sequence"/>
</dbReference>
<dbReference type="EMBL" id="FNSD01000001">
    <property type="protein sequence ID" value="SEB83806.1"/>
    <property type="molecule type" value="Genomic_DNA"/>
</dbReference>
<gene>
    <name evidence="2" type="ORF">SAMN05443244_1968</name>
</gene>
<feature type="chain" id="PRO_5010329044" evidence="1">
    <location>
        <begin position="21"/>
        <end position="183"/>
    </location>
</feature>
<name>A0A1H4MLA0_9BACT</name>
<protein>
    <submittedName>
        <fullName evidence="2">Uncharacterized protein</fullName>
    </submittedName>
</protein>
<organism evidence="2 3">
    <name type="scientific">Terriglobus roseus</name>
    <dbReference type="NCBI Taxonomy" id="392734"/>
    <lineage>
        <taxon>Bacteria</taxon>
        <taxon>Pseudomonadati</taxon>
        <taxon>Acidobacteriota</taxon>
        <taxon>Terriglobia</taxon>
        <taxon>Terriglobales</taxon>
        <taxon>Acidobacteriaceae</taxon>
        <taxon>Terriglobus</taxon>
    </lineage>
</organism>
<accession>A0A1H4MLA0</accession>
<dbReference type="OrthoDB" id="9830625at2"/>
<dbReference type="AlphaFoldDB" id="A0A1H4MLA0"/>
<dbReference type="RefSeq" id="WP_139285165.1">
    <property type="nucleotide sequence ID" value="NZ_FNSD01000001.1"/>
</dbReference>
<feature type="signal peptide" evidence="1">
    <location>
        <begin position="1"/>
        <end position="20"/>
    </location>
</feature>
<evidence type="ECO:0000256" key="1">
    <source>
        <dbReference type="SAM" id="SignalP"/>
    </source>
</evidence>
<keyword evidence="1" id="KW-0732">Signal</keyword>
<proteinExistence type="predicted"/>
<evidence type="ECO:0000313" key="2">
    <source>
        <dbReference type="EMBL" id="SEB83806.1"/>
    </source>
</evidence>